<feature type="transmembrane region" description="Helical" evidence="1">
    <location>
        <begin position="100"/>
        <end position="120"/>
    </location>
</feature>
<proteinExistence type="predicted"/>
<evidence type="ECO:0000256" key="1">
    <source>
        <dbReference type="SAM" id="Phobius"/>
    </source>
</evidence>
<feature type="transmembrane region" description="Helical" evidence="1">
    <location>
        <begin position="126"/>
        <end position="146"/>
    </location>
</feature>
<keyword evidence="1" id="KW-0812">Transmembrane</keyword>
<feature type="transmembrane region" description="Helical" evidence="1">
    <location>
        <begin position="70"/>
        <end position="88"/>
    </location>
</feature>
<dbReference type="RefSeq" id="WP_136772070.1">
    <property type="nucleotide sequence ID" value="NZ_CP156074.1"/>
</dbReference>
<accession>A0A4U0Q8M6</accession>
<dbReference type="InterPro" id="IPR021125">
    <property type="entry name" value="DUF2127"/>
</dbReference>
<name>A0A4U0Q8M6_9NEIS</name>
<dbReference type="Pfam" id="PF09900">
    <property type="entry name" value="DUF2127"/>
    <property type="match status" value="1"/>
</dbReference>
<evidence type="ECO:0000313" key="3">
    <source>
        <dbReference type="Proteomes" id="UP000310016"/>
    </source>
</evidence>
<protein>
    <submittedName>
        <fullName evidence="2">DUF2127 domain-containing protein</fullName>
    </submittedName>
</protein>
<dbReference type="AlphaFoldDB" id="A0A4U0Q8M6"/>
<dbReference type="Proteomes" id="UP000310016">
    <property type="component" value="Unassembled WGS sequence"/>
</dbReference>
<reference evidence="2 3" key="1">
    <citation type="submission" date="2019-04" db="EMBL/GenBank/DDBJ databases">
        <title>Chitiniphilus eburnea sp. nov., a novel chitinolytic bacterium isolated from aquaculture sludge.</title>
        <authorList>
            <person name="Sheng M."/>
        </authorList>
    </citation>
    <scope>NUCLEOTIDE SEQUENCE [LARGE SCALE GENOMIC DNA]</scope>
    <source>
        <strain evidence="2 3">HX-2-15</strain>
    </source>
</reference>
<comment type="caution">
    <text evidence="2">The sequence shown here is derived from an EMBL/GenBank/DDBJ whole genome shotgun (WGS) entry which is preliminary data.</text>
</comment>
<organism evidence="2 3">
    <name type="scientific">Chitiniphilus eburneus</name>
    <dbReference type="NCBI Taxonomy" id="2571148"/>
    <lineage>
        <taxon>Bacteria</taxon>
        <taxon>Pseudomonadati</taxon>
        <taxon>Pseudomonadota</taxon>
        <taxon>Betaproteobacteria</taxon>
        <taxon>Neisseriales</taxon>
        <taxon>Chitinibacteraceae</taxon>
        <taxon>Chitiniphilus</taxon>
    </lineage>
</organism>
<dbReference type="OrthoDB" id="121772at2"/>
<sequence>MNSSDPYLRSMALFEAAKGALVLLAGAGLLSLVHWKAQAVAEALVRHLHLNPASRYPRIFLDLATQATSARLWGLAALACGYAGLRFAEAWGLWWQRRWAEWLAALSGGIYLPLELYGLWQRPGWPELGLVVLNAAIVGYVVRLLWCRRDDTA</sequence>
<gene>
    <name evidence="2" type="ORF">FAZ21_04535</name>
</gene>
<keyword evidence="3" id="KW-1185">Reference proteome</keyword>
<dbReference type="EMBL" id="SUMF01000002">
    <property type="protein sequence ID" value="TJZ77596.1"/>
    <property type="molecule type" value="Genomic_DNA"/>
</dbReference>
<evidence type="ECO:0000313" key="2">
    <source>
        <dbReference type="EMBL" id="TJZ77596.1"/>
    </source>
</evidence>
<keyword evidence="1" id="KW-0472">Membrane</keyword>
<keyword evidence="1" id="KW-1133">Transmembrane helix</keyword>